<dbReference type="Proteomes" id="UP000326289">
    <property type="component" value="Unassembled WGS sequence"/>
</dbReference>
<gene>
    <name evidence="2" type="ORF">BDV30DRAFT_236526</name>
</gene>
<dbReference type="AlphaFoldDB" id="A0A5N6J9G1"/>
<organism evidence="2 3">
    <name type="scientific">Aspergillus minisclerotigenes</name>
    <dbReference type="NCBI Taxonomy" id="656917"/>
    <lineage>
        <taxon>Eukaryota</taxon>
        <taxon>Fungi</taxon>
        <taxon>Dikarya</taxon>
        <taxon>Ascomycota</taxon>
        <taxon>Pezizomycotina</taxon>
        <taxon>Eurotiomycetes</taxon>
        <taxon>Eurotiomycetidae</taxon>
        <taxon>Eurotiales</taxon>
        <taxon>Aspergillaceae</taxon>
        <taxon>Aspergillus</taxon>
        <taxon>Aspergillus subgen. Circumdati</taxon>
    </lineage>
</organism>
<name>A0A5N6J9G1_9EURO</name>
<accession>A0A5N6J9G1</accession>
<sequence>MDLVHPTSNDAPSMAVDPPELIGDQIPPKRIITIELKHPTPLQNIHNRRFTIFKNQVAAKKQKTNPANLQEQVRGIDSNILRRLVYLFFSPCPDRFISNV</sequence>
<reference evidence="2 3" key="1">
    <citation type="submission" date="2019-04" db="EMBL/GenBank/DDBJ databases">
        <title>Fungal friends and foes A comparative genomics study of 23 Aspergillus species from section Flavi.</title>
        <authorList>
            <consortium name="DOE Joint Genome Institute"/>
            <person name="Kjaerbolling I."/>
            <person name="Vesth T.C."/>
            <person name="Frisvad J.C."/>
            <person name="Nybo J.L."/>
            <person name="Theobald S."/>
            <person name="Kildgaard S."/>
            <person name="Petersen T.I."/>
            <person name="Kuo A."/>
            <person name="Sato A."/>
            <person name="Lyhne E.K."/>
            <person name="Kogle M.E."/>
            <person name="Wiebenga A."/>
            <person name="Kun R.S."/>
            <person name="Lubbers R.J."/>
            <person name="Makela M.R."/>
            <person name="Barry K."/>
            <person name="Chovatia M."/>
            <person name="Clum A."/>
            <person name="Daum C."/>
            <person name="Haridas S."/>
            <person name="He G."/>
            <person name="LaButti K."/>
            <person name="Lipzen A."/>
            <person name="Mondo S."/>
            <person name="Pangilinan J."/>
            <person name="Riley R."/>
            <person name="Salamov A."/>
            <person name="Simmons B.A."/>
            <person name="Magnuson J.K."/>
            <person name="Henrissat B."/>
            <person name="Mortensen U.H."/>
            <person name="Larsen T.O."/>
            <person name="De vries R.P."/>
            <person name="Grigoriev I.V."/>
            <person name="Machida M."/>
            <person name="Baker S.E."/>
            <person name="Andersen M.R."/>
        </authorList>
    </citation>
    <scope>NUCLEOTIDE SEQUENCE [LARGE SCALE GENOMIC DNA]</scope>
    <source>
        <strain evidence="2 3">CBS 117635</strain>
    </source>
</reference>
<dbReference type="EMBL" id="ML732781">
    <property type="protein sequence ID" value="KAB8275511.1"/>
    <property type="molecule type" value="Genomic_DNA"/>
</dbReference>
<evidence type="ECO:0000313" key="2">
    <source>
        <dbReference type="EMBL" id="KAB8275511.1"/>
    </source>
</evidence>
<protein>
    <submittedName>
        <fullName evidence="2">Uncharacterized protein</fullName>
    </submittedName>
</protein>
<proteinExistence type="predicted"/>
<evidence type="ECO:0000256" key="1">
    <source>
        <dbReference type="SAM" id="MobiDB-lite"/>
    </source>
</evidence>
<evidence type="ECO:0000313" key="3">
    <source>
        <dbReference type="Proteomes" id="UP000326289"/>
    </source>
</evidence>
<feature type="compositionally biased region" description="Polar residues" evidence="1">
    <location>
        <begin position="1"/>
        <end position="11"/>
    </location>
</feature>
<keyword evidence="3" id="KW-1185">Reference proteome</keyword>
<feature type="region of interest" description="Disordered" evidence="1">
    <location>
        <begin position="1"/>
        <end position="20"/>
    </location>
</feature>